<dbReference type="AlphaFoldDB" id="A0A1S9T1X4"/>
<proteinExistence type="predicted"/>
<dbReference type="Pfam" id="PF13814">
    <property type="entry name" value="Replic_Relax"/>
    <property type="match status" value="1"/>
</dbReference>
<name>A0A1S9T1X4_BACMY</name>
<dbReference type="EMBL" id="MUAI01000030">
    <property type="protein sequence ID" value="OOR04005.1"/>
    <property type="molecule type" value="Genomic_DNA"/>
</dbReference>
<comment type="caution">
    <text evidence="1">The sequence shown here is derived from an EMBL/GenBank/DDBJ whole genome shotgun (WGS) entry which is preliminary data.</text>
</comment>
<sequence>MMLTNRDKQIISHLQQFRCMSRDDIIDLHFKNVKNAVTCCNTVMKRLCREGYTDVDTSQRPYVYFPYPNPIRKGSQKIRHFLAIVDVYKQLIQFETPRLFQVEPKYKKGYMEPDIFTIWRKSPFFIEVQMSIYSKAVMQTKIKRYESYFNSMEWQKESWQPKHTQVFPSLLLLTDFKYPISKSKFRIFQAPSIQHFLEQVTSKSKTISVHIGSSRTKL</sequence>
<evidence type="ECO:0000313" key="2">
    <source>
        <dbReference type="Proteomes" id="UP000190696"/>
    </source>
</evidence>
<reference evidence="1 2" key="1">
    <citation type="submission" date="2017-01" db="EMBL/GenBank/DDBJ databases">
        <title>Bacillus cereus isolates.</title>
        <authorList>
            <person name="Beno S.M."/>
        </authorList>
    </citation>
    <scope>NUCLEOTIDE SEQUENCE [LARGE SCALE GENOMIC DNA]</scope>
    <source>
        <strain evidence="1 2">FSL W7-1108</strain>
    </source>
</reference>
<evidence type="ECO:0008006" key="3">
    <source>
        <dbReference type="Google" id="ProtNLM"/>
    </source>
</evidence>
<dbReference type="Proteomes" id="UP000190696">
    <property type="component" value="Unassembled WGS sequence"/>
</dbReference>
<protein>
    <recommendedName>
        <fullName evidence="3">Replication-relaxation family protein</fullName>
    </recommendedName>
</protein>
<dbReference type="InterPro" id="IPR025855">
    <property type="entry name" value="Replic_Relax"/>
</dbReference>
<evidence type="ECO:0000313" key="1">
    <source>
        <dbReference type="EMBL" id="OOR04005.1"/>
    </source>
</evidence>
<gene>
    <name evidence="1" type="ORF">BW900_24300</name>
</gene>
<organism evidence="1 2">
    <name type="scientific">Bacillus mycoides</name>
    <dbReference type="NCBI Taxonomy" id="1405"/>
    <lineage>
        <taxon>Bacteria</taxon>
        <taxon>Bacillati</taxon>
        <taxon>Bacillota</taxon>
        <taxon>Bacilli</taxon>
        <taxon>Bacillales</taxon>
        <taxon>Bacillaceae</taxon>
        <taxon>Bacillus</taxon>
        <taxon>Bacillus cereus group</taxon>
    </lineage>
</organism>
<dbReference type="RefSeq" id="WP_078176923.1">
    <property type="nucleotide sequence ID" value="NZ_MUAI01000030.1"/>
</dbReference>
<accession>A0A1S9T1X4</accession>